<sequence>MDQVVSSSGPARSSASLRGLESINLLTIDAKGLQSLLADGKLTSLDLVGQCLAQIQQHDSYLHAIIETTPVHILRETAIPLDRERAGGTLRGPLHGIPILVKDNINAPTLGLPTTAGSFALLNSKARDNAKIVDRLIKAGLIILGKANLSEFSNSRGSDMPSGWSAVGGQVQSAYIAGGVDPTDSKDGHSSPSGSSSGSAVGVSAGYAPLAIGTETDGSLVCPAGRAALYTIKPTIGLVPQEGIIPISHHFDTAGPMTKSVCDLADLLDVLAARPRSESFTADLTGSWGGISVAVLDPDKWKFSEDWVKPVQGAEAQISRDIRRAYDVIKLKAKKFVNDVDLVSVDDLELDGESSEGIVMAVDLKNNLNTYLETLEESEVRSLSDVIDYNLKHADTELPRHHPRQDRFIDSQNNAVPPEVYERHLQHLRHVARDRGVDRVLTKYDVDVILGPTDSGLPSMAAAGGYPLCAMPLSYLDYNGRPFGVSAIAARGRDDLLVKVMSAWEATFDQRKPPRSVMGQFLI</sequence>
<gene>
    <name evidence="1" type="ORF">F5144DRAFT_519288</name>
</gene>
<reference evidence="1 2" key="1">
    <citation type="journal article" date="2021" name="Nat. Commun.">
        <title>Genetic determinants of endophytism in the Arabidopsis root mycobiome.</title>
        <authorList>
            <person name="Mesny F."/>
            <person name="Miyauchi S."/>
            <person name="Thiergart T."/>
            <person name="Pickel B."/>
            <person name="Atanasova L."/>
            <person name="Karlsson M."/>
            <person name="Huettel B."/>
            <person name="Barry K.W."/>
            <person name="Haridas S."/>
            <person name="Chen C."/>
            <person name="Bauer D."/>
            <person name="Andreopoulos W."/>
            <person name="Pangilinan J."/>
            <person name="LaButti K."/>
            <person name="Riley R."/>
            <person name="Lipzen A."/>
            <person name="Clum A."/>
            <person name="Drula E."/>
            <person name="Henrissat B."/>
            <person name="Kohler A."/>
            <person name="Grigoriev I.V."/>
            <person name="Martin F.M."/>
            <person name="Hacquard S."/>
        </authorList>
    </citation>
    <scope>NUCLEOTIDE SEQUENCE [LARGE SCALE GENOMIC DNA]</scope>
    <source>
        <strain evidence="1 2">MPI-SDFR-AT-0079</strain>
    </source>
</reference>
<proteinExistence type="predicted"/>
<protein>
    <submittedName>
        <fullName evidence="1">Amidase signature domain-containing protein</fullName>
    </submittedName>
</protein>
<organism evidence="1 2">
    <name type="scientific">Chaetomium tenue</name>
    <dbReference type="NCBI Taxonomy" id="1854479"/>
    <lineage>
        <taxon>Eukaryota</taxon>
        <taxon>Fungi</taxon>
        <taxon>Dikarya</taxon>
        <taxon>Ascomycota</taxon>
        <taxon>Pezizomycotina</taxon>
        <taxon>Sordariomycetes</taxon>
        <taxon>Sordariomycetidae</taxon>
        <taxon>Sordariales</taxon>
        <taxon>Chaetomiaceae</taxon>
        <taxon>Chaetomium</taxon>
    </lineage>
</organism>
<dbReference type="Proteomes" id="UP000724584">
    <property type="component" value="Unassembled WGS sequence"/>
</dbReference>
<evidence type="ECO:0000313" key="2">
    <source>
        <dbReference type="Proteomes" id="UP000724584"/>
    </source>
</evidence>
<keyword evidence="2" id="KW-1185">Reference proteome</keyword>
<evidence type="ECO:0000313" key="1">
    <source>
        <dbReference type="EMBL" id="KAH6623823.1"/>
    </source>
</evidence>
<comment type="caution">
    <text evidence="1">The sequence shown here is derived from an EMBL/GenBank/DDBJ whole genome shotgun (WGS) entry which is preliminary data.</text>
</comment>
<dbReference type="EMBL" id="JAGIZQ010000006">
    <property type="protein sequence ID" value="KAH6623823.1"/>
    <property type="molecule type" value="Genomic_DNA"/>
</dbReference>
<name>A0ACB7NZN0_9PEZI</name>
<accession>A0ACB7NZN0</accession>